<reference evidence="7 8" key="1">
    <citation type="submission" date="2018-12" db="EMBL/GenBank/DDBJ databases">
        <title>Draft genome sequence of Embleya hyalina NBRC 13850T.</title>
        <authorList>
            <person name="Komaki H."/>
            <person name="Hosoyama A."/>
            <person name="Kimura A."/>
            <person name="Ichikawa N."/>
            <person name="Tamura T."/>
        </authorList>
    </citation>
    <scope>NUCLEOTIDE SEQUENCE [LARGE SCALE GENOMIC DNA]</scope>
    <source>
        <strain evidence="7 8">NBRC 13850</strain>
    </source>
</reference>
<keyword evidence="3" id="KW-0813">Transport</keyword>
<feature type="signal peptide" evidence="5">
    <location>
        <begin position="1"/>
        <end position="20"/>
    </location>
</feature>
<dbReference type="GO" id="GO:0015833">
    <property type="term" value="P:peptide transport"/>
    <property type="evidence" value="ECO:0007669"/>
    <property type="project" value="TreeGrafter"/>
</dbReference>
<dbReference type="SUPFAM" id="SSF53850">
    <property type="entry name" value="Periplasmic binding protein-like II"/>
    <property type="match status" value="1"/>
</dbReference>
<dbReference type="Proteomes" id="UP000286931">
    <property type="component" value="Unassembled WGS sequence"/>
</dbReference>
<evidence type="ECO:0000256" key="2">
    <source>
        <dbReference type="ARBA" id="ARBA00005695"/>
    </source>
</evidence>
<dbReference type="InterPro" id="IPR030678">
    <property type="entry name" value="Peptide/Ni-bd"/>
</dbReference>
<keyword evidence="8" id="KW-1185">Reference proteome</keyword>
<evidence type="ECO:0000256" key="3">
    <source>
        <dbReference type="ARBA" id="ARBA00022448"/>
    </source>
</evidence>
<dbReference type="AlphaFoldDB" id="A0A401Z1H8"/>
<evidence type="ECO:0000259" key="6">
    <source>
        <dbReference type="Pfam" id="PF00496"/>
    </source>
</evidence>
<dbReference type="GO" id="GO:0043190">
    <property type="term" value="C:ATP-binding cassette (ABC) transporter complex"/>
    <property type="evidence" value="ECO:0007669"/>
    <property type="project" value="InterPro"/>
</dbReference>
<dbReference type="CDD" id="cd00995">
    <property type="entry name" value="PBP2_NikA_DppA_OppA_like"/>
    <property type="match status" value="1"/>
</dbReference>
<organism evidence="7 8">
    <name type="scientific">Embleya hyalina</name>
    <dbReference type="NCBI Taxonomy" id="516124"/>
    <lineage>
        <taxon>Bacteria</taxon>
        <taxon>Bacillati</taxon>
        <taxon>Actinomycetota</taxon>
        <taxon>Actinomycetes</taxon>
        <taxon>Kitasatosporales</taxon>
        <taxon>Streptomycetaceae</taxon>
        <taxon>Embleya</taxon>
    </lineage>
</organism>
<dbReference type="GO" id="GO:0042597">
    <property type="term" value="C:periplasmic space"/>
    <property type="evidence" value="ECO:0007669"/>
    <property type="project" value="UniProtKB-ARBA"/>
</dbReference>
<evidence type="ECO:0000256" key="5">
    <source>
        <dbReference type="SAM" id="SignalP"/>
    </source>
</evidence>
<comment type="subcellular location">
    <subcellularLocation>
        <location evidence="1">Cell membrane</location>
        <topology evidence="1">Lipid-anchor</topology>
    </subcellularLocation>
</comment>
<feature type="domain" description="Solute-binding protein family 5" evidence="6">
    <location>
        <begin position="82"/>
        <end position="409"/>
    </location>
</feature>
<dbReference type="InterPro" id="IPR000914">
    <property type="entry name" value="SBP_5_dom"/>
</dbReference>
<dbReference type="Gene3D" id="3.90.76.10">
    <property type="entry name" value="Dipeptide-binding Protein, Domain 1"/>
    <property type="match status" value="1"/>
</dbReference>
<proteinExistence type="inferred from homology"/>
<dbReference type="Gene3D" id="3.10.105.10">
    <property type="entry name" value="Dipeptide-binding Protein, Domain 3"/>
    <property type="match status" value="1"/>
</dbReference>
<keyword evidence="4 5" id="KW-0732">Signal</keyword>
<sequence>MTRKRSKRLVAVGATGVCVAALLTGCNGAEKPGAIGGKADHLRWGIVADSLDSVDPLTLTSGNALLATVYDALLTADAEGQLAPGLAESWDTPDALTYVFHLRKGVKFWDGTEMTSADVVASLDYDRLSPSPYESLFVNVANVTAKDPYTVVLTMKQADASVLSLLASVGASIFQKKFHDEHKTDFGKPGTLTMATGPYRVDTLNPTEGAEFSANPDWWGGTPTIRKVSVKPFKTVTSAALAYRSGGLDAVYPLADPRAFAASSKAKPVSVPGCKQTFMSLNTQVDPWNDVHVRRAFAYALNRKDLAIAEGDDAVPYDSLLPAQVLAKVADKADIDAMIGSLPTYGFDLTKAKEEIARSGHPDGVKGTFEVPEDGVRPKIAQAIAGMVAKAGIELDVKVLSEAQYTQRVGEGAAKDKVQLTIQRLDCSEEPNTTAGFLLDGSQADVAYANYAAYRNPEADKLVKAGISTTDRAGRFQAYSALDRLAAEDVPYIPLYLGKNALALSGRFAWPELNPFSSAYGPAAWVAQLKPAS</sequence>
<accession>A0A401Z1H8</accession>
<feature type="chain" id="PRO_5039232148" evidence="5">
    <location>
        <begin position="21"/>
        <end position="533"/>
    </location>
</feature>
<gene>
    <name evidence="7" type="ORF">EHYA_08377</name>
</gene>
<dbReference type="InterPro" id="IPR023765">
    <property type="entry name" value="SBP_5_CS"/>
</dbReference>
<evidence type="ECO:0000256" key="1">
    <source>
        <dbReference type="ARBA" id="ARBA00004193"/>
    </source>
</evidence>
<evidence type="ECO:0000256" key="4">
    <source>
        <dbReference type="ARBA" id="ARBA00022729"/>
    </source>
</evidence>
<protein>
    <submittedName>
        <fullName evidence="7">ABC transporter substrate-binding protein</fullName>
    </submittedName>
</protein>
<dbReference type="RefSeq" id="WP_126642354.1">
    <property type="nucleotide sequence ID" value="NZ_BIFH01000041.1"/>
</dbReference>
<name>A0A401Z1H8_9ACTN</name>
<dbReference type="Pfam" id="PF00496">
    <property type="entry name" value="SBP_bac_5"/>
    <property type="match status" value="1"/>
</dbReference>
<comment type="similarity">
    <text evidence="2">Belongs to the bacterial solute-binding protein 5 family.</text>
</comment>
<dbReference type="EMBL" id="BIFH01000041">
    <property type="protein sequence ID" value="GCE00651.1"/>
    <property type="molecule type" value="Genomic_DNA"/>
</dbReference>
<dbReference type="PANTHER" id="PTHR30290:SF9">
    <property type="entry name" value="OLIGOPEPTIDE-BINDING PROTEIN APPA"/>
    <property type="match status" value="1"/>
</dbReference>
<dbReference type="PIRSF" id="PIRSF002741">
    <property type="entry name" value="MppA"/>
    <property type="match status" value="1"/>
</dbReference>
<dbReference type="InterPro" id="IPR039424">
    <property type="entry name" value="SBP_5"/>
</dbReference>
<dbReference type="GO" id="GO:1904680">
    <property type="term" value="F:peptide transmembrane transporter activity"/>
    <property type="evidence" value="ECO:0007669"/>
    <property type="project" value="TreeGrafter"/>
</dbReference>
<dbReference type="Gene3D" id="3.40.190.10">
    <property type="entry name" value="Periplasmic binding protein-like II"/>
    <property type="match status" value="1"/>
</dbReference>
<evidence type="ECO:0000313" key="7">
    <source>
        <dbReference type="EMBL" id="GCE00651.1"/>
    </source>
</evidence>
<dbReference type="PROSITE" id="PS01040">
    <property type="entry name" value="SBP_BACTERIAL_5"/>
    <property type="match status" value="1"/>
</dbReference>
<dbReference type="PANTHER" id="PTHR30290">
    <property type="entry name" value="PERIPLASMIC BINDING COMPONENT OF ABC TRANSPORTER"/>
    <property type="match status" value="1"/>
</dbReference>
<dbReference type="OrthoDB" id="5243526at2"/>
<evidence type="ECO:0000313" key="8">
    <source>
        <dbReference type="Proteomes" id="UP000286931"/>
    </source>
</evidence>
<comment type="caution">
    <text evidence="7">The sequence shown here is derived from an EMBL/GenBank/DDBJ whole genome shotgun (WGS) entry which is preliminary data.</text>
</comment>
<dbReference type="PROSITE" id="PS51257">
    <property type="entry name" value="PROKAR_LIPOPROTEIN"/>
    <property type="match status" value="1"/>
</dbReference>